<comment type="similarity">
    <text evidence="2">Belongs to the major facilitator superfamily. Nitrate/nitrite porter (TC 2.A.1.8) family.</text>
</comment>
<evidence type="ECO:0000256" key="2">
    <source>
        <dbReference type="ARBA" id="ARBA00008432"/>
    </source>
</evidence>
<feature type="transmembrane region" description="Helical" evidence="7">
    <location>
        <begin position="315"/>
        <end position="336"/>
    </location>
</feature>
<feature type="transmembrane region" description="Helical" evidence="7">
    <location>
        <begin position="387"/>
        <end position="406"/>
    </location>
</feature>
<dbReference type="PANTHER" id="PTHR23515">
    <property type="entry name" value="HIGH-AFFINITY NITRATE TRANSPORTER 2.3"/>
    <property type="match status" value="1"/>
</dbReference>
<dbReference type="CDD" id="cd17341">
    <property type="entry name" value="MFS_NRT2_like"/>
    <property type="match status" value="1"/>
</dbReference>
<evidence type="ECO:0000256" key="4">
    <source>
        <dbReference type="ARBA" id="ARBA00022989"/>
    </source>
</evidence>
<evidence type="ECO:0000313" key="9">
    <source>
        <dbReference type="EMBL" id="MFC1460458.1"/>
    </source>
</evidence>
<evidence type="ECO:0000256" key="5">
    <source>
        <dbReference type="ARBA" id="ARBA00023063"/>
    </source>
</evidence>
<feature type="transmembrane region" description="Helical" evidence="7">
    <location>
        <begin position="106"/>
        <end position="126"/>
    </location>
</feature>
<protein>
    <submittedName>
        <fullName evidence="9">Nitrate/nitrite transporter</fullName>
    </submittedName>
</protein>
<dbReference type="InterPro" id="IPR011701">
    <property type="entry name" value="MFS"/>
</dbReference>
<feature type="transmembrane region" description="Helical" evidence="7">
    <location>
        <begin position="218"/>
        <end position="239"/>
    </location>
</feature>
<evidence type="ECO:0000313" key="10">
    <source>
        <dbReference type="Proteomes" id="UP001593940"/>
    </source>
</evidence>
<dbReference type="Gene3D" id="1.20.1250.20">
    <property type="entry name" value="MFS general substrate transporter like domains"/>
    <property type="match status" value="2"/>
</dbReference>
<accession>A0ABV6YGQ2</accession>
<feature type="transmembrane region" description="Helical" evidence="7">
    <location>
        <begin position="251"/>
        <end position="272"/>
    </location>
</feature>
<feature type="transmembrane region" description="Helical" evidence="7">
    <location>
        <begin position="284"/>
        <end position="303"/>
    </location>
</feature>
<organism evidence="9 10">
    <name type="scientific">Microvirga arabica</name>
    <dbReference type="NCBI Taxonomy" id="1128671"/>
    <lineage>
        <taxon>Bacteria</taxon>
        <taxon>Pseudomonadati</taxon>
        <taxon>Pseudomonadota</taxon>
        <taxon>Alphaproteobacteria</taxon>
        <taxon>Hyphomicrobiales</taxon>
        <taxon>Methylobacteriaceae</taxon>
        <taxon>Microvirga</taxon>
    </lineage>
</organism>
<dbReference type="EMBL" id="JBHOMY010000122">
    <property type="protein sequence ID" value="MFC1460458.1"/>
    <property type="molecule type" value="Genomic_DNA"/>
</dbReference>
<name>A0ABV6YGQ2_9HYPH</name>
<keyword evidence="3 7" id="KW-0812">Transmembrane</keyword>
<keyword evidence="10" id="KW-1185">Reference proteome</keyword>
<keyword evidence="6 7" id="KW-0472">Membrane</keyword>
<dbReference type="InterPro" id="IPR044772">
    <property type="entry name" value="NO3_transporter"/>
</dbReference>
<sequence>MNSNVSVSKGDQSRALWLSTIAFTTCFAAWTIFSIIGVQIKKDLGLSDTQFGLLVGTPILTGALSRLLLGVWADQYGGRIVTVIVMLLAAAATFMLTYAYDYPTFLLAALGVGLAGGVFSVGVSYVSKWYPKEKQGTALGIFGAGNVGSAVTKFLAPVVMVSMGWEAVAQIWALGLVGMAVAFFLFTKDDPDLAARRRSGVKPEPLAAMLVPLKNLQVWRFSLYYFFVFGGFVALALWLPRYYMEVYGLDIVTAGWLAAAYSIPGSIFRVLGGQLSDKYGARKVMYWTFIGSVICTFLLSYPATQYVVSGIHGPIAFTIAIGFVPFTILTFALGFFMSLGKAAVFKHIPVYYPNRVGAVGGVVGLIGGLGGFILPITFGIMNDLVGVWTSCFMLLFLIVSVSLMWMHGAIRVMEKREHPELRQPKDLPEVEALRAEIERLRAAQGIPTLRPAKPPAAGLAGVPAE</sequence>
<feature type="transmembrane region" description="Helical" evidence="7">
    <location>
        <begin position="16"/>
        <end position="40"/>
    </location>
</feature>
<dbReference type="Pfam" id="PF07690">
    <property type="entry name" value="MFS_1"/>
    <property type="match status" value="1"/>
</dbReference>
<feature type="transmembrane region" description="Helical" evidence="7">
    <location>
        <begin position="167"/>
        <end position="187"/>
    </location>
</feature>
<comment type="caution">
    <text evidence="9">The sequence shown here is derived from an EMBL/GenBank/DDBJ whole genome shotgun (WGS) entry which is preliminary data.</text>
</comment>
<keyword evidence="5" id="KW-0534">Nitrate assimilation</keyword>
<evidence type="ECO:0000256" key="7">
    <source>
        <dbReference type="SAM" id="Phobius"/>
    </source>
</evidence>
<comment type="subcellular location">
    <subcellularLocation>
        <location evidence="1">Membrane</location>
        <topology evidence="1">Multi-pass membrane protein</topology>
    </subcellularLocation>
</comment>
<feature type="transmembrane region" description="Helical" evidence="7">
    <location>
        <begin position="52"/>
        <end position="73"/>
    </location>
</feature>
<proteinExistence type="inferred from homology"/>
<dbReference type="InterPro" id="IPR036259">
    <property type="entry name" value="MFS_trans_sf"/>
</dbReference>
<gene>
    <name evidence="9" type="ORF">ACETIH_27850</name>
</gene>
<dbReference type="InterPro" id="IPR020846">
    <property type="entry name" value="MFS_dom"/>
</dbReference>
<keyword evidence="4 7" id="KW-1133">Transmembrane helix</keyword>
<dbReference type="RefSeq" id="WP_377031695.1">
    <property type="nucleotide sequence ID" value="NZ_JBHOMY010000122.1"/>
</dbReference>
<feature type="transmembrane region" description="Helical" evidence="7">
    <location>
        <begin position="138"/>
        <end position="161"/>
    </location>
</feature>
<reference evidence="9 10" key="1">
    <citation type="submission" date="2024-09" db="EMBL/GenBank/DDBJ databases">
        <title>Nodulacao em especies de Leguminosae Basais da Amazonia e Caracterizacao dos Rizobios e Bacterias Associadas aos Nodulos.</title>
        <authorList>
            <person name="Jambeiro I.C.A."/>
            <person name="Lopes I.S."/>
            <person name="Aguiar E.R.G.R."/>
            <person name="Santos A.F.J."/>
            <person name="Dos Santos J.M.F."/>
            <person name="Gross E."/>
        </authorList>
    </citation>
    <scope>NUCLEOTIDE SEQUENCE [LARGE SCALE GENOMIC DNA]</scope>
    <source>
        <strain evidence="9 10">BRUESC1165</strain>
    </source>
</reference>
<feature type="domain" description="Major facilitator superfamily (MFS) profile" evidence="8">
    <location>
        <begin position="14"/>
        <end position="417"/>
    </location>
</feature>
<evidence type="ECO:0000256" key="6">
    <source>
        <dbReference type="ARBA" id="ARBA00023136"/>
    </source>
</evidence>
<dbReference type="SUPFAM" id="SSF103473">
    <property type="entry name" value="MFS general substrate transporter"/>
    <property type="match status" value="1"/>
</dbReference>
<evidence type="ECO:0000259" key="8">
    <source>
        <dbReference type="PROSITE" id="PS50850"/>
    </source>
</evidence>
<feature type="transmembrane region" description="Helical" evidence="7">
    <location>
        <begin position="80"/>
        <end position="100"/>
    </location>
</feature>
<evidence type="ECO:0000256" key="1">
    <source>
        <dbReference type="ARBA" id="ARBA00004141"/>
    </source>
</evidence>
<dbReference type="PROSITE" id="PS50850">
    <property type="entry name" value="MFS"/>
    <property type="match status" value="1"/>
</dbReference>
<feature type="transmembrane region" description="Helical" evidence="7">
    <location>
        <begin position="356"/>
        <end position="381"/>
    </location>
</feature>
<dbReference type="Proteomes" id="UP001593940">
    <property type="component" value="Unassembled WGS sequence"/>
</dbReference>
<evidence type="ECO:0000256" key="3">
    <source>
        <dbReference type="ARBA" id="ARBA00022692"/>
    </source>
</evidence>